<comment type="pathway">
    <text evidence="2">Energy metabolism; oxidative phosphorylation.</text>
</comment>
<comment type="subcellular location">
    <subcellularLocation>
        <location evidence="1">Mitochondrion inner membrane</location>
        <topology evidence="1">Single-pass membrane protein</topology>
    </subcellularLocation>
</comment>
<evidence type="ECO:0000313" key="13">
    <source>
        <dbReference type="Proteomes" id="UP001482620"/>
    </source>
</evidence>
<gene>
    <name evidence="12" type="ORF">ILYODFUR_035994</name>
</gene>
<keyword evidence="6" id="KW-1133">Transmembrane helix</keyword>
<dbReference type="InterPro" id="IPR036539">
    <property type="entry name" value="Cyt_c_oxidase_su7a_sf"/>
</dbReference>
<dbReference type="SUPFAM" id="SSF81419">
    <property type="entry name" value="Mitochondrial cytochrome c oxidase subunit VIIa"/>
    <property type="match status" value="1"/>
</dbReference>
<reference evidence="12 13" key="1">
    <citation type="submission" date="2021-06" db="EMBL/GenBank/DDBJ databases">
        <authorList>
            <person name="Palmer J.M."/>
        </authorList>
    </citation>
    <scope>NUCLEOTIDE SEQUENCE [LARGE SCALE GENOMIC DNA]</scope>
    <source>
        <strain evidence="13">if_2019</strain>
        <tissue evidence="12">Muscle</tissue>
    </source>
</reference>
<keyword evidence="9" id="KW-0472">Membrane</keyword>
<evidence type="ECO:0000256" key="6">
    <source>
        <dbReference type="ARBA" id="ARBA00022989"/>
    </source>
</evidence>
<evidence type="ECO:0000256" key="4">
    <source>
        <dbReference type="ARBA" id="ARBA00022692"/>
    </source>
</evidence>
<evidence type="ECO:0000256" key="9">
    <source>
        <dbReference type="ARBA" id="ARBA00023136"/>
    </source>
</evidence>
<dbReference type="EMBL" id="JAHRIQ010099789">
    <property type="protein sequence ID" value="MEQ2253775.1"/>
    <property type="molecule type" value="Genomic_DNA"/>
</dbReference>
<keyword evidence="7" id="KW-0560">Oxidoreductase</keyword>
<evidence type="ECO:0000256" key="1">
    <source>
        <dbReference type="ARBA" id="ARBA00004434"/>
    </source>
</evidence>
<proteinExistence type="inferred from homology"/>
<evidence type="ECO:0000256" key="3">
    <source>
        <dbReference type="ARBA" id="ARBA00009331"/>
    </source>
</evidence>
<dbReference type="PANTHER" id="PTHR10510:SF5">
    <property type="entry name" value="CYTOCHROME C OXIDASE SUBUNIT 7A1, MITOCHONDRIAL"/>
    <property type="match status" value="1"/>
</dbReference>
<keyword evidence="4" id="KW-0812">Transmembrane</keyword>
<dbReference type="Proteomes" id="UP001482620">
    <property type="component" value="Unassembled WGS sequence"/>
</dbReference>
<sequence>MLKIIIFPSLNATDRSDITLLLLPWLQEDNGLPVHIKGGTGDVLLYRATMALTVAGNLQMFPTIISVGWSDELLTSSNRVVGTLKKAPTERDSPEKHKSHKTRK</sequence>
<evidence type="ECO:0000256" key="8">
    <source>
        <dbReference type="ARBA" id="ARBA00023128"/>
    </source>
</evidence>
<evidence type="ECO:0000256" key="2">
    <source>
        <dbReference type="ARBA" id="ARBA00004673"/>
    </source>
</evidence>
<comment type="caution">
    <text evidence="12">The sequence shown here is derived from an EMBL/GenBank/DDBJ whole genome shotgun (WGS) entry which is preliminary data.</text>
</comment>
<comment type="similarity">
    <text evidence="3">Belongs to the cytochrome c oxidase VIIa family.</text>
</comment>
<feature type="compositionally biased region" description="Basic and acidic residues" evidence="11">
    <location>
        <begin position="87"/>
        <end position="96"/>
    </location>
</feature>
<evidence type="ECO:0000313" key="12">
    <source>
        <dbReference type="EMBL" id="MEQ2253775.1"/>
    </source>
</evidence>
<feature type="region of interest" description="Disordered" evidence="11">
    <location>
        <begin position="83"/>
        <end position="104"/>
    </location>
</feature>
<organism evidence="12 13">
    <name type="scientific">Ilyodon furcidens</name>
    <name type="common">goldbreast splitfin</name>
    <dbReference type="NCBI Taxonomy" id="33524"/>
    <lineage>
        <taxon>Eukaryota</taxon>
        <taxon>Metazoa</taxon>
        <taxon>Chordata</taxon>
        <taxon>Craniata</taxon>
        <taxon>Vertebrata</taxon>
        <taxon>Euteleostomi</taxon>
        <taxon>Actinopterygii</taxon>
        <taxon>Neopterygii</taxon>
        <taxon>Teleostei</taxon>
        <taxon>Neoteleostei</taxon>
        <taxon>Acanthomorphata</taxon>
        <taxon>Ovalentaria</taxon>
        <taxon>Atherinomorphae</taxon>
        <taxon>Cyprinodontiformes</taxon>
        <taxon>Goodeidae</taxon>
        <taxon>Ilyodon</taxon>
    </lineage>
</organism>
<keyword evidence="5" id="KW-0999">Mitochondrion inner membrane</keyword>
<evidence type="ECO:0000256" key="10">
    <source>
        <dbReference type="ARBA" id="ARBA00040382"/>
    </source>
</evidence>
<name>A0ABV0VAS2_9TELE</name>
<evidence type="ECO:0000256" key="7">
    <source>
        <dbReference type="ARBA" id="ARBA00023002"/>
    </source>
</evidence>
<protein>
    <recommendedName>
        <fullName evidence="10">Cytochrome c oxidase subunit 7A1, mitochondrial</fullName>
    </recommendedName>
</protein>
<dbReference type="Gene3D" id="4.10.91.10">
    <property type="entry name" value="Cytochrome c oxidase, subunit VIIa"/>
    <property type="match status" value="1"/>
</dbReference>
<evidence type="ECO:0000256" key="5">
    <source>
        <dbReference type="ARBA" id="ARBA00022792"/>
    </source>
</evidence>
<dbReference type="InterPro" id="IPR003177">
    <property type="entry name" value="Cytc_oxidase_su7a_met"/>
</dbReference>
<accession>A0ABV0VAS2</accession>
<evidence type="ECO:0000256" key="11">
    <source>
        <dbReference type="SAM" id="MobiDB-lite"/>
    </source>
</evidence>
<dbReference type="PANTHER" id="PTHR10510">
    <property type="entry name" value="CYTOCHROME C OXIDASE POLYPEPTIDE 7A"/>
    <property type="match status" value="1"/>
</dbReference>
<keyword evidence="8" id="KW-0496">Mitochondrion</keyword>
<keyword evidence="13" id="KW-1185">Reference proteome</keyword>